<proteinExistence type="predicted"/>
<comment type="caution">
    <text evidence="1">The sequence shown here is derived from an EMBL/GenBank/DDBJ whole genome shotgun (WGS) entry which is preliminary data.</text>
</comment>
<evidence type="ECO:0000313" key="2">
    <source>
        <dbReference type="Proteomes" id="UP000652430"/>
    </source>
</evidence>
<dbReference type="Pfam" id="PF10009">
    <property type="entry name" value="DUF2252"/>
    <property type="match status" value="1"/>
</dbReference>
<keyword evidence="2" id="KW-1185">Reference proteome</keyword>
<evidence type="ECO:0008006" key="3">
    <source>
        <dbReference type="Google" id="ProtNLM"/>
    </source>
</evidence>
<gene>
    <name evidence="1" type="ORF">GCM10008023_34540</name>
</gene>
<name>A0ABQ3LQN4_9SPHN</name>
<evidence type="ECO:0000313" key="1">
    <source>
        <dbReference type="EMBL" id="GHH23507.1"/>
    </source>
</evidence>
<dbReference type="SUPFAM" id="SSF56112">
    <property type="entry name" value="Protein kinase-like (PK-like)"/>
    <property type="match status" value="1"/>
</dbReference>
<reference evidence="2" key="1">
    <citation type="journal article" date="2019" name="Int. J. Syst. Evol. Microbiol.">
        <title>The Global Catalogue of Microorganisms (GCM) 10K type strain sequencing project: providing services to taxonomists for standard genome sequencing and annotation.</title>
        <authorList>
            <consortium name="The Broad Institute Genomics Platform"/>
            <consortium name="The Broad Institute Genome Sequencing Center for Infectious Disease"/>
            <person name="Wu L."/>
            <person name="Ma J."/>
        </authorList>
    </citation>
    <scope>NUCLEOTIDE SEQUENCE [LARGE SCALE GENOMIC DNA]</scope>
    <source>
        <strain evidence="2">CGMCC 1.8957</strain>
    </source>
</reference>
<accession>A0ABQ3LQN4</accession>
<dbReference type="PANTHER" id="PTHR39441">
    <property type="entry name" value="DUF2252 DOMAIN-CONTAINING PROTEIN"/>
    <property type="match status" value="1"/>
</dbReference>
<dbReference type="Proteomes" id="UP000652430">
    <property type="component" value="Unassembled WGS sequence"/>
</dbReference>
<dbReference type="InterPro" id="IPR018721">
    <property type="entry name" value="DUF2252"/>
</dbReference>
<dbReference type="PANTHER" id="PTHR39441:SF1">
    <property type="entry name" value="DUF2252 DOMAIN-CONTAINING PROTEIN"/>
    <property type="match status" value="1"/>
</dbReference>
<sequence>MRSPLTEVRLTMPLPTDRTAVLEATRTLKMARSAHAYVRGNTAKFYEWLAGSPAARRVPEGPAIWICGDCHLGNLGPLANGDGRVEIQIRDLDQAVIGNPAHDLIRLGLSLATAARGSDLPGVTTARMMEEMIDGYAAAIHDPTSGDPGVEPEVVRSIKRAALGRRWRHLAKERLEAIEPRIPLGKKFWALAADERAALEQLFADPAVAHLILSMKGKPADREVRLVDAAYWMKGCSSLGLLRYAAIVGMKTSKGRWSYALVDLKEATAPIAPAAAAAAMPADNGDRVVAAARALSPHLGTRMKAVRMLGRSLFIRELAPQDLKLEVDQFNHAEAVRSARYLAFVVGKAHARQMDSATREAWITVLEADRRGAIDTPSWLWESVVSLAGSHEAGYLDHCRRYALAA</sequence>
<dbReference type="EMBL" id="BNAQ01000006">
    <property type="protein sequence ID" value="GHH23507.1"/>
    <property type="molecule type" value="Genomic_DNA"/>
</dbReference>
<organism evidence="1 2">
    <name type="scientific">Sphingomonas glacialis</name>
    <dbReference type="NCBI Taxonomy" id="658225"/>
    <lineage>
        <taxon>Bacteria</taxon>
        <taxon>Pseudomonadati</taxon>
        <taxon>Pseudomonadota</taxon>
        <taxon>Alphaproteobacteria</taxon>
        <taxon>Sphingomonadales</taxon>
        <taxon>Sphingomonadaceae</taxon>
        <taxon>Sphingomonas</taxon>
    </lineage>
</organism>
<dbReference type="InterPro" id="IPR011009">
    <property type="entry name" value="Kinase-like_dom_sf"/>
</dbReference>
<protein>
    <recommendedName>
        <fullName evidence="3">DUF2252 domain-containing protein</fullName>
    </recommendedName>
</protein>